<organism evidence="1 2">
    <name type="scientific">Nitrosococcus wardiae</name>
    <dbReference type="NCBI Taxonomy" id="1814290"/>
    <lineage>
        <taxon>Bacteria</taxon>
        <taxon>Pseudomonadati</taxon>
        <taxon>Pseudomonadota</taxon>
        <taxon>Gammaproteobacteria</taxon>
        <taxon>Chromatiales</taxon>
        <taxon>Chromatiaceae</taxon>
        <taxon>Nitrosococcus</taxon>
    </lineage>
</organism>
<protein>
    <submittedName>
        <fullName evidence="1">Uncharacterized protein</fullName>
    </submittedName>
</protein>
<keyword evidence="2" id="KW-1185">Reference proteome</keyword>
<proteinExistence type="predicted"/>
<evidence type="ECO:0000313" key="1">
    <source>
        <dbReference type="EMBL" id="QBQ53976.1"/>
    </source>
</evidence>
<sequence length="310" mass="36214">MFRTRKVILALSIGLLCVTLSVVFLCYTAWQRAIAEPLTDSLLERSSEIKEQIRRSPFPEPIYLESTEEDGTVRGDLYALIDYPFERLVQELQTASAWCGIIFLHLNVKACILSDEGETPILTLYLGKKSYQPPEKAERTDLQFRLIARREDQLLLELHADRGPYRSRDYRIRMQTVPLNERRSLLYVHFSLTYGSLARLALRLYLTLAGRHRVGFSVEGVDRAGDPVYVRGLRGIMERNVMRVYLGLRAYLDTLSTPQAHRLEARLHRWFALTEHYPRQLRELDENTYLQQKQQEYKQQKALQHQNASR</sequence>
<dbReference type="Proteomes" id="UP000294325">
    <property type="component" value="Chromosome"/>
</dbReference>
<name>A0A4P7BZV0_9GAMM</name>
<dbReference type="OrthoDB" id="5392962at2"/>
<dbReference type="RefSeq" id="WP_134356984.1">
    <property type="nucleotide sequence ID" value="NZ_CP038033.1"/>
</dbReference>
<dbReference type="KEGG" id="nwr:E3U44_05195"/>
<accession>A0A4P7BZV0</accession>
<dbReference type="AlphaFoldDB" id="A0A4P7BZV0"/>
<reference evidence="1 2" key="1">
    <citation type="submission" date="2019-03" db="EMBL/GenBank/DDBJ databases">
        <title>The genome sequence of Nitrosococcus wardiae strain D1FHST reveals the archetypal metabolic capacity of ammonia-oxidizing Gammaproteobacteria.</title>
        <authorList>
            <person name="Wang L."/>
            <person name="Lim C.K."/>
            <person name="Hanson T.E."/>
            <person name="Dang H."/>
            <person name="Klotz M.G."/>
        </authorList>
    </citation>
    <scope>NUCLEOTIDE SEQUENCE [LARGE SCALE GENOMIC DNA]</scope>
    <source>
        <strain evidence="1 2">D1FHS</strain>
    </source>
</reference>
<dbReference type="EMBL" id="CP038033">
    <property type="protein sequence ID" value="QBQ53976.1"/>
    <property type="molecule type" value="Genomic_DNA"/>
</dbReference>
<gene>
    <name evidence="1" type="ORF">E3U44_05195</name>
</gene>
<evidence type="ECO:0000313" key="2">
    <source>
        <dbReference type="Proteomes" id="UP000294325"/>
    </source>
</evidence>